<feature type="domain" description="DUF4140" evidence="3">
    <location>
        <begin position="17"/>
        <end position="111"/>
    </location>
</feature>
<feature type="region of interest" description="Disordered" evidence="1">
    <location>
        <begin position="322"/>
        <end position="351"/>
    </location>
</feature>
<sequence length="612" mass="67611">MDHTMKLQASEHPIKSVTVFKSSKAEVVRTFVHDLEAGQNKIEIVGLPSCIDTESARVSGLGDARLFDVVCVIADKPASSYDGSSEAIRILEAKKAYLIKEKLVREQEAEVMLTYGKSLQGEHVTPDTMTTFLDSFVLRGRKNLQAVSELEEKIVEIDRQIEKEQEKTTTTKGESNGKVTIVIAAENEGQVELKLTYIVTNANWEPTYDLHASTENGKPASAVSLQYRARITQSTGEDWKDTSLTLSTFTSDTITKGIPELKPVKIKPPQITFGAASYPIPPPRQGFPQQMPPQQMQWAAQQQQRQQNQQSLHAQPTGFALNRSQAPAARSRVPADVATREAPESSDDELDEDLVSEFAELAGPGALTEPTTIVNVSPLSISYRVEGKASIPSDGEAHQVSVAVLPFDAKVTHVTIPRVSAIAYLQCEVKNTSDYRLLPGPVSVFLDESYVSKTSIQDVNTGDTFECPLGADSSLRISHARIPRTVRDSASAFAEQFKSTTYTVTTTIRNKHRFAISELIVRDVIPLVDDKRVKVILRKPQGLAEAKGDQEVTVKDKDKEVKIRWSKVVDKKGGAKEGKYEWLCELDANGEINLVTEYEVKSPADLNWIESW</sequence>
<dbReference type="Pfam" id="PF13598">
    <property type="entry name" value="DUF4139"/>
    <property type="match status" value="1"/>
</dbReference>
<dbReference type="AlphaFoldDB" id="A0A067PYQ1"/>
<dbReference type="PANTHER" id="PTHR31005">
    <property type="entry name" value="DUF4139 DOMAIN-CONTAINING PROTEIN"/>
    <property type="match status" value="1"/>
</dbReference>
<reference evidence="5" key="1">
    <citation type="journal article" date="2014" name="Proc. Natl. Acad. Sci. U.S.A.">
        <title>Extensive sampling of basidiomycete genomes demonstrates inadequacy of the white-rot/brown-rot paradigm for wood decay fungi.</title>
        <authorList>
            <person name="Riley R."/>
            <person name="Salamov A.A."/>
            <person name="Brown D.W."/>
            <person name="Nagy L.G."/>
            <person name="Floudas D."/>
            <person name="Held B.W."/>
            <person name="Levasseur A."/>
            <person name="Lombard V."/>
            <person name="Morin E."/>
            <person name="Otillar R."/>
            <person name="Lindquist E.A."/>
            <person name="Sun H."/>
            <person name="LaButti K.M."/>
            <person name="Schmutz J."/>
            <person name="Jabbour D."/>
            <person name="Luo H."/>
            <person name="Baker S.E."/>
            <person name="Pisabarro A.G."/>
            <person name="Walton J.D."/>
            <person name="Blanchette R.A."/>
            <person name="Henrissat B."/>
            <person name="Martin F."/>
            <person name="Cullen D."/>
            <person name="Hibbett D.S."/>
            <person name="Grigoriev I.V."/>
        </authorList>
    </citation>
    <scope>NUCLEOTIDE SEQUENCE [LARGE SCALE GENOMIC DNA]</scope>
    <source>
        <strain evidence="5">MUCL 33604</strain>
    </source>
</reference>
<gene>
    <name evidence="4" type="ORF">JAAARDRAFT_128083</name>
</gene>
<evidence type="ECO:0000259" key="3">
    <source>
        <dbReference type="Pfam" id="PF13600"/>
    </source>
</evidence>
<keyword evidence="5" id="KW-1185">Reference proteome</keyword>
<organism evidence="4 5">
    <name type="scientific">Jaapia argillacea MUCL 33604</name>
    <dbReference type="NCBI Taxonomy" id="933084"/>
    <lineage>
        <taxon>Eukaryota</taxon>
        <taxon>Fungi</taxon>
        <taxon>Dikarya</taxon>
        <taxon>Basidiomycota</taxon>
        <taxon>Agaricomycotina</taxon>
        <taxon>Agaricomycetes</taxon>
        <taxon>Agaricomycetidae</taxon>
        <taxon>Jaapiales</taxon>
        <taxon>Jaapiaceae</taxon>
        <taxon>Jaapia</taxon>
    </lineage>
</organism>
<feature type="domain" description="DUF4139" evidence="2">
    <location>
        <begin position="193"/>
        <end position="603"/>
    </location>
</feature>
<dbReference type="Pfam" id="PF13600">
    <property type="entry name" value="DUF4140"/>
    <property type="match status" value="1"/>
</dbReference>
<dbReference type="InterPro" id="IPR037291">
    <property type="entry name" value="DUF4139"/>
</dbReference>
<dbReference type="InterPro" id="IPR011935">
    <property type="entry name" value="CHP02231"/>
</dbReference>
<dbReference type="EMBL" id="KL197716">
    <property type="protein sequence ID" value="KDQ59010.1"/>
    <property type="molecule type" value="Genomic_DNA"/>
</dbReference>
<evidence type="ECO:0000313" key="4">
    <source>
        <dbReference type="EMBL" id="KDQ59010.1"/>
    </source>
</evidence>
<dbReference type="InterPro" id="IPR025554">
    <property type="entry name" value="DUF4140"/>
</dbReference>
<dbReference type="PANTHER" id="PTHR31005:SF8">
    <property type="entry name" value="DUF4139 DOMAIN-CONTAINING PROTEIN"/>
    <property type="match status" value="1"/>
</dbReference>
<dbReference type="STRING" id="933084.A0A067PYQ1"/>
<dbReference type="OrthoDB" id="10068793at2759"/>
<name>A0A067PYQ1_9AGAM</name>
<evidence type="ECO:0008006" key="6">
    <source>
        <dbReference type="Google" id="ProtNLM"/>
    </source>
</evidence>
<dbReference type="HOGENOM" id="CLU_010457_2_0_1"/>
<evidence type="ECO:0000259" key="2">
    <source>
        <dbReference type="Pfam" id="PF13598"/>
    </source>
</evidence>
<proteinExistence type="predicted"/>
<dbReference type="SUPFAM" id="SSF81995">
    <property type="entry name" value="beta-sandwich domain of Sec23/24"/>
    <property type="match status" value="1"/>
</dbReference>
<dbReference type="Proteomes" id="UP000027265">
    <property type="component" value="Unassembled WGS sequence"/>
</dbReference>
<protein>
    <recommendedName>
        <fullName evidence="6">DUF4139 domain-containing protein</fullName>
    </recommendedName>
</protein>
<accession>A0A067PYQ1</accession>
<dbReference type="NCBIfam" id="TIGR02231">
    <property type="entry name" value="mucoidy inhibitor MuiA family protein"/>
    <property type="match status" value="2"/>
</dbReference>
<evidence type="ECO:0000256" key="1">
    <source>
        <dbReference type="SAM" id="MobiDB-lite"/>
    </source>
</evidence>
<dbReference type="InParanoid" id="A0A067PYQ1"/>
<evidence type="ECO:0000313" key="5">
    <source>
        <dbReference type="Proteomes" id="UP000027265"/>
    </source>
</evidence>